<dbReference type="SUPFAM" id="SSF50129">
    <property type="entry name" value="GroES-like"/>
    <property type="match status" value="1"/>
</dbReference>
<feature type="domain" description="Enoyl reductase (ER)" evidence="2">
    <location>
        <begin position="30"/>
        <end position="356"/>
    </location>
</feature>
<dbReference type="PANTHER" id="PTHR45033">
    <property type="match status" value="1"/>
</dbReference>
<dbReference type="GO" id="GO:0016491">
    <property type="term" value="F:oxidoreductase activity"/>
    <property type="evidence" value="ECO:0007669"/>
    <property type="project" value="InterPro"/>
</dbReference>
<dbReference type="AlphaFoldDB" id="A0A1Y1ZP38"/>
<dbReference type="Pfam" id="PF08240">
    <property type="entry name" value="ADH_N"/>
    <property type="match status" value="1"/>
</dbReference>
<evidence type="ECO:0000259" key="2">
    <source>
        <dbReference type="SMART" id="SM00829"/>
    </source>
</evidence>
<dbReference type="InterPro" id="IPR013149">
    <property type="entry name" value="ADH-like_C"/>
</dbReference>
<evidence type="ECO:0000313" key="3">
    <source>
        <dbReference type="EMBL" id="ORY12011.1"/>
    </source>
</evidence>
<dbReference type="EMBL" id="MCFA01000055">
    <property type="protein sequence ID" value="ORY12011.1"/>
    <property type="molecule type" value="Genomic_DNA"/>
</dbReference>
<dbReference type="PANTHER" id="PTHR45033:SF2">
    <property type="entry name" value="ZINC-TYPE ALCOHOL DEHYDROGENASE-LIKE PROTEIN C1773.06C"/>
    <property type="match status" value="1"/>
</dbReference>
<dbReference type="InterPro" id="IPR011032">
    <property type="entry name" value="GroES-like_sf"/>
</dbReference>
<dbReference type="SUPFAM" id="SSF51735">
    <property type="entry name" value="NAD(P)-binding Rossmann-fold domains"/>
    <property type="match status" value="1"/>
</dbReference>
<dbReference type="InterPro" id="IPR052711">
    <property type="entry name" value="Zinc_ADH-like"/>
</dbReference>
<evidence type="ECO:0000256" key="1">
    <source>
        <dbReference type="SAM" id="MobiDB-lite"/>
    </source>
</evidence>
<accession>A0A1Y1ZP38</accession>
<dbReference type="STRING" id="1231657.A0A1Y1ZP38"/>
<reference evidence="3 4" key="1">
    <citation type="submission" date="2016-07" db="EMBL/GenBank/DDBJ databases">
        <title>Pervasive Adenine N6-methylation of Active Genes in Fungi.</title>
        <authorList>
            <consortium name="DOE Joint Genome Institute"/>
            <person name="Mondo S.J."/>
            <person name="Dannebaum R.O."/>
            <person name="Kuo R.C."/>
            <person name="Labutti K."/>
            <person name="Haridas S."/>
            <person name="Kuo A."/>
            <person name="Salamov A."/>
            <person name="Ahrendt S.R."/>
            <person name="Lipzen A."/>
            <person name="Sullivan W."/>
            <person name="Andreopoulos W.B."/>
            <person name="Clum A."/>
            <person name="Lindquist E."/>
            <person name="Daum C."/>
            <person name="Ramamoorthy G.K."/>
            <person name="Gryganskyi A."/>
            <person name="Culley D."/>
            <person name="Magnuson J.K."/>
            <person name="James T.Y."/>
            <person name="O'Malley M.A."/>
            <person name="Stajich J.E."/>
            <person name="Spatafora J.W."/>
            <person name="Visel A."/>
            <person name="Grigoriev I.V."/>
        </authorList>
    </citation>
    <scope>NUCLEOTIDE SEQUENCE [LARGE SCALE GENOMIC DNA]</scope>
    <source>
        <strain evidence="3 4">CBS 115471</strain>
    </source>
</reference>
<keyword evidence="4" id="KW-1185">Reference proteome</keyword>
<dbReference type="Pfam" id="PF00107">
    <property type="entry name" value="ADH_zinc_N"/>
    <property type="match status" value="1"/>
</dbReference>
<name>A0A1Y1ZP38_9PLEO</name>
<dbReference type="Proteomes" id="UP000193144">
    <property type="component" value="Unassembled WGS sequence"/>
</dbReference>
<proteinExistence type="predicted"/>
<dbReference type="InterPro" id="IPR020843">
    <property type="entry name" value="ER"/>
</dbReference>
<protein>
    <submittedName>
        <fullName evidence="3">Alcohol dehydrogenase</fullName>
    </submittedName>
</protein>
<dbReference type="InterPro" id="IPR013154">
    <property type="entry name" value="ADH-like_N"/>
</dbReference>
<evidence type="ECO:0000313" key="4">
    <source>
        <dbReference type="Proteomes" id="UP000193144"/>
    </source>
</evidence>
<organism evidence="3 4">
    <name type="scientific">Clohesyomyces aquaticus</name>
    <dbReference type="NCBI Taxonomy" id="1231657"/>
    <lineage>
        <taxon>Eukaryota</taxon>
        <taxon>Fungi</taxon>
        <taxon>Dikarya</taxon>
        <taxon>Ascomycota</taxon>
        <taxon>Pezizomycotina</taxon>
        <taxon>Dothideomycetes</taxon>
        <taxon>Pleosporomycetidae</taxon>
        <taxon>Pleosporales</taxon>
        <taxon>Lindgomycetaceae</taxon>
        <taxon>Clohesyomyces</taxon>
    </lineage>
</organism>
<comment type="caution">
    <text evidence="3">The sequence shown here is derived from an EMBL/GenBank/DDBJ whole genome shotgun (WGS) entry which is preliminary data.</text>
</comment>
<dbReference type="InterPro" id="IPR036291">
    <property type="entry name" value="NAD(P)-bd_dom_sf"/>
</dbReference>
<sequence>MSSPTPLHSHNNNLPTARRVWRRTDDHTPGAPKVRLVIEDLPPLGSMEVLIKVHAISLNYRDANIANGGNPWPVTPHGIPCNDAAGSILAVGAHVKSFGVGDRVAPNTDTENITGRESQRSWLAADEDGVLADYLIFSERVLAVLPSHLPWIQASILPCAGVTAWSALKDITFGQSVLIQGTGGVAMFAVKLARAAGLKVVLSSSSDKKLADVVNNIGEPPIKTVNYATSPDWHEEVLRFTDRVGVDCVVEVGGTASIIRSIQCTRRGGIVSVVGYLSKDEGVEDMKKLLPLLIDRRVSLRGVNAGSVKDMEDLCQAVTATQMTFEDIIDSTMEFERAEEAIQYIWEGMQVGKLVITV</sequence>
<dbReference type="CDD" id="cd08276">
    <property type="entry name" value="MDR7"/>
    <property type="match status" value="1"/>
</dbReference>
<dbReference type="OrthoDB" id="3509362at2759"/>
<dbReference type="Gene3D" id="3.40.50.720">
    <property type="entry name" value="NAD(P)-binding Rossmann-like Domain"/>
    <property type="match status" value="1"/>
</dbReference>
<gene>
    <name evidence="3" type="ORF">BCR34DRAFT_483327</name>
</gene>
<dbReference type="SMART" id="SM00829">
    <property type="entry name" value="PKS_ER"/>
    <property type="match status" value="1"/>
</dbReference>
<feature type="region of interest" description="Disordered" evidence="1">
    <location>
        <begin position="1"/>
        <end position="29"/>
    </location>
</feature>
<dbReference type="Gene3D" id="3.90.180.10">
    <property type="entry name" value="Medium-chain alcohol dehydrogenases, catalytic domain"/>
    <property type="match status" value="1"/>
</dbReference>
<feature type="compositionally biased region" description="Polar residues" evidence="1">
    <location>
        <begin position="1"/>
        <end position="15"/>
    </location>
</feature>